<gene>
    <name evidence="1" type="ORF">R3Q16_31215</name>
</gene>
<proteinExistence type="predicted"/>
<comment type="caution">
    <text evidence="1">The sequence shown here is derived from an EMBL/GenBank/DDBJ whole genome shotgun (WGS) entry which is preliminary data.</text>
</comment>
<protein>
    <recommendedName>
        <fullName evidence="3">DUF3168 domain-containing protein</fullName>
    </recommendedName>
</protein>
<dbReference type="EMBL" id="JAWLKB010000031">
    <property type="protein sequence ID" value="MDV6271100.1"/>
    <property type="molecule type" value="Genomic_DNA"/>
</dbReference>
<reference evidence="1 2" key="1">
    <citation type="submission" date="2023-10" db="EMBL/GenBank/DDBJ databases">
        <title>Development of a sustainable strategy for remediation of hydrocarbon-contaminated territories based on the waste exchange concept.</title>
        <authorList>
            <person name="Krivoruchko A."/>
        </authorList>
    </citation>
    <scope>NUCLEOTIDE SEQUENCE [LARGE SCALE GENOMIC DNA]</scope>
    <source>
        <strain evidence="1 2">IEGM 1203</strain>
    </source>
</reference>
<keyword evidence="2" id="KW-1185">Reference proteome</keyword>
<organism evidence="1 2">
    <name type="scientific">Rhodococcus globerulus</name>
    <dbReference type="NCBI Taxonomy" id="33008"/>
    <lineage>
        <taxon>Bacteria</taxon>
        <taxon>Bacillati</taxon>
        <taxon>Actinomycetota</taxon>
        <taxon>Actinomycetes</taxon>
        <taxon>Mycobacteriales</taxon>
        <taxon>Nocardiaceae</taxon>
        <taxon>Rhodococcus</taxon>
    </lineage>
</organism>
<dbReference type="Proteomes" id="UP001185927">
    <property type="component" value="Unassembled WGS sequence"/>
</dbReference>
<name>A0ABU4C3M0_RHOGO</name>
<evidence type="ECO:0000313" key="2">
    <source>
        <dbReference type="Proteomes" id="UP001185927"/>
    </source>
</evidence>
<dbReference type="RefSeq" id="WP_317545563.1">
    <property type="nucleotide sequence ID" value="NZ_JAWLKB010000031.1"/>
</dbReference>
<evidence type="ECO:0000313" key="1">
    <source>
        <dbReference type="EMBL" id="MDV6271100.1"/>
    </source>
</evidence>
<sequence>MEPLIGLEQFTALMDGSGLEEWRLNVASGAIRSYCGWHVAPVLVDTITLDGDGGTILILPTLRLVSLDEVRVQGVVTADVQWSTHGVIEGQWPRRRRSVVVDVRHGYDAPADVLGVALDAAARAVNSELGGHAETIGPFSFSASEGSTALFDHELRVLDRYRLPSLP</sequence>
<accession>A0ABU4C3M0</accession>
<evidence type="ECO:0008006" key="3">
    <source>
        <dbReference type="Google" id="ProtNLM"/>
    </source>
</evidence>